<dbReference type="PANTHER" id="PTHR37015">
    <property type="entry name" value="REVERSE TRANSCRIPTASE DOMAIN-CONTAINING PROTEIN"/>
    <property type="match status" value="1"/>
</dbReference>
<sequence>MASGSIFSGTLQTITNTKLEELSKQHLTFTKQRSVLLTTANAESDPVQRLNKVVDGTKRCLGVKTSAHKDDESRPGRVVIGSTRNNELEKDLVNVDRFLDQARFDPSVSPDVLKDWEEKFMHYVTIQATKYEYADLYGKLVTEWLSSEKAAKADDEVGMGESFQEFPSAKKLEARKEWEKYVFEPASVDVAALKDYLERLFITDKREAASALSNLQKHIKEFEESLMHSSQFSPHTLRWVIKSLQTSDLLSNEKREVLRDFLSNEVILLEIADVLNTRLESLDQWSWGEYVLLEQQRQINGQFQVQMNEDILQAIFLHYIGVKWSVCFKTAFLAMRKNPKTWKTNRTDVPKSDKLRRAFFLGNNVEASHVNLDNKRSNIQRQRYFTSQLLDREEQQIQHNDGEEEADYADFVQEQPRNSANTFGAQAKRSTQSALMQSKAQGIHPTMAYQDGYASVLMPQATGFHQTMPNMRPNTGGLFGVAPSRPAQGASLFGGGPSFSAPNESEEAVWEEEDESDKNPMDAKQGLLHILATEIMLNTHLNGEMSCFRTTFESWNSLLPHETILVILEFFGVSDAWKAFFKTFLQAPLKFAEDHESSEPRLRRRGTPAMHALSDVFGEAVLFCLDFSTNQSTNGALLHRLYDDVWFWNKDYEVCATAWAHVEEFAGVTGTQIDRVKSGSIRVSQQGAKEIDDRLPPGEIRWGFLYLNPTTGHFDIDHKMVDSHIKELRQQLKGKSKSIIDWIQTWNSYAATFFSTNFGKAANCFGREHIDTMLATHRRIQESVFDGGNVVQYLKQMIRDRFSVSNLPDGFLYFPVELGGLDLKSPFVGLLQIRDSVKAQPYDLLKKHEVDELDDYHEAKQRFEKGTHGVQRQGSLFGNQAFRPTDADVFFSMAEYTRYRESLASTGKANLLNVFMELLKRPEEEPVDPSKQVEQALAELSQQSNLRGILSDWWRMDAYWKWVAQMYGPDMISRFGGFNVVDPGWLPIGMVSQFRQRRTKWQG</sequence>
<feature type="region of interest" description="Disordered" evidence="1">
    <location>
        <begin position="494"/>
        <end position="520"/>
    </location>
</feature>
<accession>A0A1Y2LP16</accession>
<protein>
    <recommendedName>
        <fullName evidence="4">Reverse transcriptase domain-containing protein</fullName>
    </recommendedName>
</protein>
<dbReference type="PANTHER" id="PTHR37015:SF2">
    <property type="entry name" value="REVERSE TRANSCRIPTASE DOMAIN-CONTAINING PROTEIN"/>
    <property type="match status" value="1"/>
</dbReference>
<proteinExistence type="predicted"/>
<gene>
    <name evidence="2" type="ORF">B5807_09625</name>
</gene>
<dbReference type="EMBL" id="KZ107853">
    <property type="protein sequence ID" value="OSS45706.1"/>
    <property type="molecule type" value="Genomic_DNA"/>
</dbReference>
<keyword evidence="3" id="KW-1185">Reference proteome</keyword>
<organism evidence="2 3">
    <name type="scientific">Epicoccum nigrum</name>
    <name type="common">Soil fungus</name>
    <name type="synonym">Epicoccum purpurascens</name>
    <dbReference type="NCBI Taxonomy" id="105696"/>
    <lineage>
        <taxon>Eukaryota</taxon>
        <taxon>Fungi</taxon>
        <taxon>Dikarya</taxon>
        <taxon>Ascomycota</taxon>
        <taxon>Pezizomycotina</taxon>
        <taxon>Dothideomycetes</taxon>
        <taxon>Pleosporomycetidae</taxon>
        <taxon>Pleosporales</taxon>
        <taxon>Pleosporineae</taxon>
        <taxon>Didymellaceae</taxon>
        <taxon>Epicoccum</taxon>
    </lineage>
</organism>
<dbReference type="STRING" id="105696.A0A1Y2LP16"/>
<name>A0A1Y2LP16_EPING</name>
<evidence type="ECO:0008006" key="4">
    <source>
        <dbReference type="Google" id="ProtNLM"/>
    </source>
</evidence>
<evidence type="ECO:0000256" key="1">
    <source>
        <dbReference type="SAM" id="MobiDB-lite"/>
    </source>
</evidence>
<dbReference type="OMA" id="ANCFGRE"/>
<dbReference type="AlphaFoldDB" id="A0A1Y2LP16"/>
<feature type="compositionally biased region" description="Acidic residues" evidence="1">
    <location>
        <begin position="504"/>
        <end position="516"/>
    </location>
</feature>
<dbReference type="CDD" id="cd01709">
    <property type="entry name" value="RT_like_1"/>
    <property type="match status" value="1"/>
</dbReference>
<evidence type="ECO:0000313" key="3">
    <source>
        <dbReference type="Proteomes" id="UP000193240"/>
    </source>
</evidence>
<dbReference type="InParanoid" id="A0A1Y2LP16"/>
<reference evidence="2 3" key="1">
    <citation type="journal article" date="2017" name="Genome Announc.">
        <title>Genome sequence of the saprophytic ascomycete Epicoccum nigrum ICMP 19927 strain isolated from New Zealand.</title>
        <authorList>
            <person name="Fokin M."/>
            <person name="Fleetwood D."/>
            <person name="Weir B.S."/>
            <person name="Villas-Boas S.G."/>
        </authorList>
    </citation>
    <scope>NUCLEOTIDE SEQUENCE [LARGE SCALE GENOMIC DNA]</scope>
    <source>
        <strain evidence="2 3">ICMP 19927</strain>
    </source>
</reference>
<evidence type="ECO:0000313" key="2">
    <source>
        <dbReference type="EMBL" id="OSS45706.1"/>
    </source>
</evidence>
<dbReference type="Proteomes" id="UP000193240">
    <property type="component" value="Unassembled WGS sequence"/>
</dbReference>